<evidence type="ECO:0000313" key="3">
    <source>
        <dbReference type="Proteomes" id="UP000664109"/>
    </source>
</evidence>
<accession>A0ABS2V2J6</accession>
<dbReference type="RefSeq" id="WP_205377775.1">
    <property type="nucleotide sequence ID" value="NZ_JAFEJA010000002.1"/>
</dbReference>
<feature type="transmembrane region" description="Helical" evidence="1">
    <location>
        <begin position="21"/>
        <end position="43"/>
    </location>
</feature>
<proteinExistence type="predicted"/>
<keyword evidence="1" id="KW-1133">Transmembrane helix</keyword>
<keyword evidence="1" id="KW-0812">Transmembrane</keyword>
<protein>
    <submittedName>
        <fullName evidence="2">Uncharacterized protein</fullName>
    </submittedName>
</protein>
<evidence type="ECO:0000313" key="2">
    <source>
        <dbReference type="EMBL" id="MBM9623679.1"/>
    </source>
</evidence>
<keyword evidence="3" id="KW-1185">Reference proteome</keyword>
<dbReference type="Proteomes" id="UP000664109">
    <property type="component" value="Unassembled WGS sequence"/>
</dbReference>
<organism evidence="2 3">
    <name type="scientific">Streptomyces zhihengii</name>
    <dbReference type="NCBI Taxonomy" id="1818004"/>
    <lineage>
        <taxon>Bacteria</taxon>
        <taxon>Bacillati</taxon>
        <taxon>Actinomycetota</taxon>
        <taxon>Actinomycetes</taxon>
        <taxon>Kitasatosporales</taxon>
        <taxon>Streptomycetaceae</taxon>
        <taxon>Streptomyces</taxon>
    </lineage>
</organism>
<keyword evidence="1" id="KW-0472">Membrane</keyword>
<name>A0ABS2V2J6_9ACTN</name>
<evidence type="ECO:0000256" key="1">
    <source>
        <dbReference type="SAM" id="Phobius"/>
    </source>
</evidence>
<sequence length="211" mass="22044">MSEDKDSAPRQGMSCTRALGVTVAVLVGLPLLIVLGVVVTFAVQRSVPEDYPTVAPRTTADRAAARSREAYALLGPGPLIPAGESNSFSSDMCYPGGLESAADEPTPGSYALSHTWDVGGVPREDAVAGLERLHDALVADGWRIVAHDAAPGDAELVLRAEHDDEGRQVYFWTPDGGRLRGGVHAACAFDPSGEESWDVTAGLVPPALGRG</sequence>
<reference evidence="2 3" key="1">
    <citation type="journal article" date="2016" name="Arch. Microbiol.">
        <title>Streptomyces zhihengii sp. nov., isolated from rhizospheric soil of Psammosilene tunicoides.</title>
        <authorList>
            <person name="Huang M.J."/>
            <person name="Fei J.J."/>
            <person name="Salam N."/>
            <person name="Kim C.J."/>
            <person name="Hozzein W.N."/>
            <person name="Xiao M."/>
            <person name="Huang H.Q."/>
            <person name="Li W.J."/>
        </authorList>
    </citation>
    <scope>NUCLEOTIDE SEQUENCE [LARGE SCALE GENOMIC DNA]</scope>
    <source>
        <strain evidence="2 3">YIM T102</strain>
    </source>
</reference>
<comment type="caution">
    <text evidence="2">The sequence shown here is derived from an EMBL/GenBank/DDBJ whole genome shotgun (WGS) entry which is preliminary data.</text>
</comment>
<dbReference type="EMBL" id="JAFEJA010000002">
    <property type="protein sequence ID" value="MBM9623679.1"/>
    <property type="molecule type" value="Genomic_DNA"/>
</dbReference>
<gene>
    <name evidence="2" type="ORF">JE024_34355</name>
</gene>